<evidence type="ECO:0000256" key="1">
    <source>
        <dbReference type="ARBA" id="ARBA00004651"/>
    </source>
</evidence>
<dbReference type="InterPro" id="IPR003416">
    <property type="entry name" value="MgtC/SapB/SrpB/YhiD_fam"/>
</dbReference>
<evidence type="ECO:0000256" key="5">
    <source>
        <dbReference type="ARBA" id="ARBA00022989"/>
    </source>
</evidence>
<dbReference type="AlphaFoldDB" id="A0A831Z1K1"/>
<feature type="transmembrane region" description="Helical" evidence="7">
    <location>
        <begin position="36"/>
        <end position="56"/>
    </location>
</feature>
<gene>
    <name evidence="9" type="ORF">ENR01_02655</name>
</gene>
<dbReference type="EMBL" id="DSPJ01000068">
    <property type="protein sequence ID" value="HEX62029.1"/>
    <property type="molecule type" value="Genomic_DNA"/>
</dbReference>
<keyword evidence="5 7" id="KW-1133">Transmembrane helix</keyword>
<feature type="domain" description="MgtC/SapB/SrpB/YhiD N-terminal" evidence="8">
    <location>
        <begin position="12"/>
        <end position="135"/>
    </location>
</feature>
<evidence type="ECO:0000259" key="8">
    <source>
        <dbReference type="Pfam" id="PF02308"/>
    </source>
</evidence>
<accession>A0A831Z1K1</accession>
<protein>
    <submittedName>
        <fullName evidence="9">MgtC/SapB family protein</fullName>
    </submittedName>
</protein>
<sequence>MLSPWEEILRLGGALLVGFLIGLEREISKKPAGMRTHMLISLASALFTILSFSPVFGNSSADPTRIASQVLAGMGFVGAGVIISYGGHVQGVTTAASLWITAAMGMAMGLGEYVLTFVAIGLTLLTLLVFKFVENAVGPGE</sequence>
<comment type="subcellular location">
    <subcellularLocation>
        <location evidence="1">Cell membrane</location>
        <topology evidence="1">Multi-pass membrane protein</topology>
    </subcellularLocation>
</comment>
<reference evidence="9" key="1">
    <citation type="journal article" date="2020" name="mSystems">
        <title>Genome- and Community-Level Interaction Insights into Carbon Utilization and Element Cycling Functions of Hydrothermarchaeota in Hydrothermal Sediment.</title>
        <authorList>
            <person name="Zhou Z."/>
            <person name="Liu Y."/>
            <person name="Xu W."/>
            <person name="Pan J."/>
            <person name="Luo Z.H."/>
            <person name="Li M."/>
        </authorList>
    </citation>
    <scope>NUCLEOTIDE SEQUENCE [LARGE SCALE GENOMIC DNA]</scope>
    <source>
        <strain evidence="9">SpSt-361</strain>
    </source>
</reference>
<evidence type="ECO:0000256" key="7">
    <source>
        <dbReference type="SAM" id="Phobius"/>
    </source>
</evidence>
<dbReference type="PANTHER" id="PTHR33778:SF1">
    <property type="entry name" value="MAGNESIUM TRANSPORTER YHID-RELATED"/>
    <property type="match status" value="1"/>
</dbReference>
<keyword evidence="3" id="KW-1003">Cell membrane</keyword>
<feature type="transmembrane region" description="Helical" evidence="7">
    <location>
        <begin position="76"/>
        <end position="101"/>
    </location>
</feature>
<keyword evidence="6 7" id="KW-0472">Membrane</keyword>
<dbReference type="Pfam" id="PF02308">
    <property type="entry name" value="MgtC"/>
    <property type="match status" value="1"/>
</dbReference>
<evidence type="ECO:0000256" key="6">
    <source>
        <dbReference type="ARBA" id="ARBA00023136"/>
    </source>
</evidence>
<comment type="caution">
    <text evidence="9">The sequence shown here is derived from an EMBL/GenBank/DDBJ whole genome shotgun (WGS) entry which is preliminary data.</text>
</comment>
<dbReference type="PRINTS" id="PR01837">
    <property type="entry name" value="MGTCSAPBPROT"/>
</dbReference>
<dbReference type="PANTHER" id="PTHR33778">
    <property type="entry name" value="PROTEIN MGTC"/>
    <property type="match status" value="1"/>
</dbReference>
<name>A0A831Z1K1_UNCKA</name>
<dbReference type="GO" id="GO:0005886">
    <property type="term" value="C:plasma membrane"/>
    <property type="evidence" value="ECO:0007669"/>
    <property type="project" value="UniProtKB-SubCell"/>
</dbReference>
<comment type="similarity">
    <text evidence="2">Belongs to the MgtC/SapB family.</text>
</comment>
<evidence type="ECO:0000313" key="9">
    <source>
        <dbReference type="EMBL" id="HEX62029.1"/>
    </source>
</evidence>
<keyword evidence="4 7" id="KW-0812">Transmembrane</keyword>
<dbReference type="InterPro" id="IPR049177">
    <property type="entry name" value="MgtC_SapB_SrpB_YhiD_N"/>
</dbReference>
<feature type="transmembrane region" description="Helical" evidence="7">
    <location>
        <begin position="113"/>
        <end position="133"/>
    </location>
</feature>
<organism evidence="9">
    <name type="scientific">candidate division WWE3 bacterium</name>
    <dbReference type="NCBI Taxonomy" id="2053526"/>
    <lineage>
        <taxon>Bacteria</taxon>
        <taxon>Katanobacteria</taxon>
    </lineage>
</organism>
<evidence type="ECO:0000256" key="4">
    <source>
        <dbReference type="ARBA" id="ARBA00022692"/>
    </source>
</evidence>
<proteinExistence type="inferred from homology"/>
<evidence type="ECO:0000256" key="2">
    <source>
        <dbReference type="ARBA" id="ARBA00009298"/>
    </source>
</evidence>
<evidence type="ECO:0000256" key="3">
    <source>
        <dbReference type="ARBA" id="ARBA00022475"/>
    </source>
</evidence>